<feature type="compositionally biased region" description="Basic and acidic residues" evidence="5">
    <location>
        <begin position="197"/>
        <end position="212"/>
    </location>
</feature>
<feature type="region of interest" description="Disordered" evidence="5">
    <location>
        <begin position="514"/>
        <end position="611"/>
    </location>
</feature>
<name>A0A1J6J138_NICAT</name>
<evidence type="ECO:0000313" key="7">
    <source>
        <dbReference type="EMBL" id="OIT06488.1"/>
    </source>
</evidence>
<dbReference type="InterPro" id="IPR017956">
    <property type="entry name" value="AT_hook_DNA-bd_motif"/>
</dbReference>
<dbReference type="SMART" id="SM00384">
    <property type="entry name" value="AT_hook"/>
    <property type="match status" value="3"/>
</dbReference>
<feature type="compositionally biased region" description="Basic and acidic residues" evidence="5">
    <location>
        <begin position="174"/>
        <end position="190"/>
    </location>
</feature>
<reference evidence="7" key="1">
    <citation type="submission" date="2016-11" db="EMBL/GenBank/DDBJ databases">
        <title>The genome of Nicotiana attenuata.</title>
        <authorList>
            <person name="Xu S."/>
            <person name="Brockmoeller T."/>
            <person name="Gaquerel E."/>
            <person name="Navarro A."/>
            <person name="Kuhl H."/>
            <person name="Gase K."/>
            <person name="Ling Z."/>
            <person name="Zhou W."/>
            <person name="Kreitzer C."/>
            <person name="Stanke M."/>
            <person name="Tang H."/>
            <person name="Lyons E."/>
            <person name="Pandey P."/>
            <person name="Pandey S.P."/>
            <person name="Timmermann B."/>
            <person name="Baldwin I.T."/>
        </authorList>
    </citation>
    <scope>NUCLEOTIDE SEQUENCE [LARGE SCALE GENOMIC DNA]</scope>
    <source>
        <strain evidence="7">UT</strain>
    </source>
</reference>
<feature type="compositionally biased region" description="Low complexity" evidence="5">
    <location>
        <begin position="257"/>
        <end position="271"/>
    </location>
</feature>
<dbReference type="GO" id="GO:0008270">
    <property type="term" value="F:zinc ion binding"/>
    <property type="evidence" value="ECO:0007669"/>
    <property type="project" value="UniProtKB-KW"/>
</dbReference>
<keyword evidence="1" id="KW-0479">Metal-binding</keyword>
<dbReference type="InterPro" id="IPR007527">
    <property type="entry name" value="Znf_SWIM"/>
</dbReference>
<feature type="region of interest" description="Disordered" evidence="5">
    <location>
        <begin position="108"/>
        <end position="218"/>
    </location>
</feature>
<protein>
    <recommendedName>
        <fullName evidence="6">SWIM-type domain-containing protein</fullName>
    </recommendedName>
</protein>
<organism evidence="7 8">
    <name type="scientific">Nicotiana attenuata</name>
    <name type="common">Coyote tobacco</name>
    <dbReference type="NCBI Taxonomy" id="49451"/>
    <lineage>
        <taxon>Eukaryota</taxon>
        <taxon>Viridiplantae</taxon>
        <taxon>Streptophyta</taxon>
        <taxon>Embryophyta</taxon>
        <taxon>Tracheophyta</taxon>
        <taxon>Spermatophyta</taxon>
        <taxon>Magnoliopsida</taxon>
        <taxon>eudicotyledons</taxon>
        <taxon>Gunneridae</taxon>
        <taxon>Pentapetalae</taxon>
        <taxon>asterids</taxon>
        <taxon>lamiids</taxon>
        <taxon>Solanales</taxon>
        <taxon>Solanaceae</taxon>
        <taxon>Nicotianoideae</taxon>
        <taxon>Nicotianeae</taxon>
        <taxon>Nicotiana</taxon>
    </lineage>
</organism>
<feature type="compositionally biased region" description="Basic residues" evidence="5">
    <location>
        <begin position="522"/>
        <end position="532"/>
    </location>
</feature>
<keyword evidence="2 4" id="KW-0863">Zinc-finger</keyword>
<dbReference type="GO" id="GO:0003677">
    <property type="term" value="F:DNA binding"/>
    <property type="evidence" value="ECO:0007669"/>
    <property type="project" value="InterPro"/>
</dbReference>
<dbReference type="Proteomes" id="UP000187609">
    <property type="component" value="Unassembled WGS sequence"/>
</dbReference>
<evidence type="ECO:0000256" key="1">
    <source>
        <dbReference type="ARBA" id="ARBA00022723"/>
    </source>
</evidence>
<evidence type="ECO:0000256" key="4">
    <source>
        <dbReference type="PROSITE-ProRule" id="PRU00325"/>
    </source>
</evidence>
<dbReference type="Pfam" id="PF04434">
    <property type="entry name" value="SWIM"/>
    <property type="match status" value="1"/>
</dbReference>
<dbReference type="PANTHER" id="PTHR31973:SF197">
    <property type="entry name" value="SWIM-TYPE DOMAIN-CONTAINING PROTEIN"/>
    <property type="match status" value="1"/>
</dbReference>
<evidence type="ECO:0000256" key="5">
    <source>
        <dbReference type="SAM" id="MobiDB-lite"/>
    </source>
</evidence>
<feature type="region of interest" description="Disordered" evidence="5">
    <location>
        <begin position="256"/>
        <end position="293"/>
    </location>
</feature>
<feature type="domain" description="SWIM-type" evidence="6">
    <location>
        <begin position="441"/>
        <end position="473"/>
    </location>
</feature>
<evidence type="ECO:0000259" key="6">
    <source>
        <dbReference type="PROSITE" id="PS50966"/>
    </source>
</evidence>
<dbReference type="AlphaFoldDB" id="A0A1J6J138"/>
<dbReference type="OMA" id="GHRPTRG"/>
<dbReference type="SMART" id="SM00575">
    <property type="entry name" value="ZnF_PMZ"/>
    <property type="match status" value="1"/>
</dbReference>
<comment type="caution">
    <text evidence="7">The sequence shown here is derived from an EMBL/GenBank/DDBJ whole genome shotgun (WGS) entry which is preliminary data.</text>
</comment>
<keyword evidence="8" id="KW-1185">Reference proteome</keyword>
<dbReference type="InterPro" id="IPR058594">
    <property type="entry name" value="PB1-like_dom_pln"/>
</dbReference>
<keyword evidence="3" id="KW-0862">Zinc</keyword>
<feature type="compositionally biased region" description="Acidic residues" evidence="5">
    <location>
        <begin position="160"/>
        <end position="172"/>
    </location>
</feature>
<accession>A0A1J6J138</accession>
<dbReference type="PANTHER" id="PTHR31973">
    <property type="entry name" value="POLYPROTEIN, PUTATIVE-RELATED"/>
    <property type="match status" value="1"/>
</dbReference>
<sequence length="711" mass="78516">MSFVLVTLRFFHGGKISMDKLDSFSMEDYIGGVMTDCFDVDVDRFSYFEFLGYVKEFGYNASSAVIYVRPPNCPALVVIKVDRDLMGICEDLKNGDILEESGQDVGGCEGLGTSEKASNAAENSANNSVPTAVTTDDSSNSSSESNSSNSSSIDNSSDSDHEELSEEGEADYGSDIHEEYRAFRAESRTVERRKRKESAPEQEHVKLGKRGPDVGYDEYASRKKKTLEGGVEMTCSNCHNKGHNKRGCAKAAGSNIAATPSSSVPTSVGSSKLPKQSTGRGRGRPKGAKEKDVCTRTDVRTHFKKPRMVGMGVLHTQSGFKIKNPGMSSTNFRDVRSSAEVTGDLGHRPTRGVKWKECFNAWILAARQKTIVTMLEEIRVKMMNRIAQLRQFGNTWISNFSPTAMKVLEDNTERSMKCNIFWNGEYGFEVKQGIGTSEVKHLVDINRQTCTCRAWMLKGIPCAHAVAALHFKNLEPMNYISHWYSNETYMKTYNYFLQPVLGMNMWPESQNPPVIPPTVKKMPGRPKKVRRKEHGENKTGKLSKGGVEMTCSNCHNKGHNKRGCAKAAGSNTAATPSSSVPTSVGSSKLPKQSTGRGRGRPKGAKEKDVCTRTDVRTHFKKPRMVGMGVLHTQSGFKIQNPGMSSTNFRDVRSSAEVTGDLGHRPTRGVKWKGKEAMTTRQLHQLRGKKIIETRCRAAKLSQESTTANQPS</sequence>
<gene>
    <name evidence="7" type="ORF">A4A49_07625</name>
</gene>
<evidence type="ECO:0000256" key="3">
    <source>
        <dbReference type="ARBA" id="ARBA00022833"/>
    </source>
</evidence>
<feature type="compositionally biased region" description="Low complexity" evidence="5">
    <location>
        <begin position="570"/>
        <end position="587"/>
    </location>
</feature>
<feature type="compositionally biased region" description="Low complexity" evidence="5">
    <location>
        <begin position="136"/>
        <end position="156"/>
    </location>
</feature>
<feature type="compositionally biased region" description="Low complexity" evidence="5">
    <location>
        <begin position="114"/>
        <end position="128"/>
    </location>
</feature>
<dbReference type="Gramene" id="OIT06488">
    <property type="protein sequence ID" value="OIT06488"/>
    <property type="gene ID" value="A4A49_07625"/>
</dbReference>
<evidence type="ECO:0000256" key="2">
    <source>
        <dbReference type="ARBA" id="ARBA00022771"/>
    </source>
</evidence>
<evidence type="ECO:0000313" key="8">
    <source>
        <dbReference type="Proteomes" id="UP000187609"/>
    </source>
</evidence>
<dbReference type="PROSITE" id="PS50966">
    <property type="entry name" value="ZF_SWIM"/>
    <property type="match status" value="1"/>
</dbReference>
<dbReference type="Pfam" id="PF26130">
    <property type="entry name" value="PB1-like"/>
    <property type="match status" value="1"/>
</dbReference>
<proteinExistence type="predicted"/>
<dbReference type="EMBL" id="MJEQ01037184">
    <property type="protein sequence ID" value="OIT06488.1"/>
    <property type="molecule type" value="Genomic_DNA"/>
</dbReference>
<dbReference type="InterPro" id="IPR006564">
    <property type="entry name" value="Znf_PMZ"/>
</dbReference>